<dbReference type="AlphaFoldDB" id="A0A833UFW8"/>
<gene>
    <name evidence="1" type="ORF">F2P56_025861</name>
</gene>
<proteinExistence type="predicted"/>
<comment type="caution">
    <text evidence="1">The sequence shown here is derived from an EMBL/GenBank/DDBJ whole genome shotgun (WGS) entry which is preliminary data.</text>
</comment>
<reference evidence="1" key="2">
    <citation type="submission" date="2020-03" db="EMBL/GenBank/DDBJ databases">
        <title>Walnut 2.0.</title>
        <authorList>
            <person name="Marrano A."/>
            <person name="Britton M."/>
            <person name="Zimin A.V."/>
            <person name="Zaini P.A."/>
            <person name="Workman R."/>
            <person name="Puiu D."/>
            <person name="Bianco L."/>
            <person name="Allen B.J."/>
            <person name="Troggio M."/>
            <person name="Leslie C.A."/>
            <person name="Timp W."/>
            <person name="Dendekar A."/>
            <person name="Salzberg S.L."/>
            <person name="Neale D.B."/>
        </authorList>
    </citation>
    <scope>NUCLEOTIDE SEQUENCE</scope>
    <source>
        <tissue evidence="1">Leaves</tissue>
    </source>
</reference>
<organism evidence="1 2">
    <name type="scientific">Juglans regia</name>
    <name type="common">English walnut</name>
    <dbReference type="NCBI Taxonomy" id="51240"/>
    <lineage>
        <taxon>Eukaryota</taxon>
        <taxon>Viridiplantae</taxon>
        <taxon>Streptophyta</taxon>
        <taxon>Embryophyta</taxon>
        <taxon>Tracheophyta</taxon>
        <taxon>Spermatophyta</taxon>
        <taxon>Magnoliopsida</taxon>
        <taxon>eudicotyledons</taxon>
        <taxon>Gunneridae</taxon>
        <taxon>Pentapetalae</taxon>
        <taxon>rosids</taxon>
        <taxon>fabids</taxon>
        <taxon>Fagales</taxon>
        <taxon>Juglandaceae</taxon>
        <taxon>Juglans</taxon>
    </lineage>
</organism>
<accession>A0A833UFW8</accession>
<evidence type="ECO:0000313" key="1">
    <source>
        <dbReference type="EMBL" id="KAF5456372.1"/>
    </source>
</evidence>
<protein>
    <submittedName>
        <fullName evidence="1">Uncharacterized protein</fullName>
    </submittedName>
</protein>
<sequence>SSSISGIEKPVSFKTLLSPVVTTFPSRTISSTKFETLHNSLPLCFSISISPSSSSAASLFSPLDFFTHFRPSFPRSPLPPSIFSFGKSFLQVFLLCPWILQ</sequence>
<evidence type="ECO:0000313" key="2">
    <source>
        <dbReference type="Proteomes" id="UP000619265"/>
    </source>
</evidence>
<dbReference type="Proteomes" id="UP000619265">
    <property type="component" value="Unassembled WGS sequence"/>
</dbReference>
<name>A0A833UFW8_JUGRE</name>
<reference evidence="1" key="1">
    <citation type="submission" date="2015-10" db="EMBL/GenBank/DDBJ databases">
        <authorList>
            <person name="Martinez-Garcia P.J."/>
            <person name="Crepeau M.W."/>
            <person name="Puiu D."/>
            <person name="Gonzalez-Ibeas D."/>
            <person name="Whalen J."/>
            <person name="Stevens K."/>
            <person name="Paul R."/>
            <person name="Butterfield T."/>
            <person name="Britton M."/>
            <person name="Reagan R."/>
            <person name="Chakraborty S."/>
            <person name="Walawage S.L."/>
            <person name="Vasquez-Gross H.A."/>
            <person name="Cardeno C."/>
            <person name="Famula R."/>
            <person name="Pratt K."/>
            <person name="Kuruganti S."/>
            <person name="Aradhya M.K."/>
            <person name="Leslie C.A."/>
            <person name="Dandekar A.M."/>
            <person name="Salzberg S.L."/>
            <person name="Wegrzyn J.L."/>
            <person name="Langley C.H."/>
            <person name="Neale D.B."/>
        </authorList>
    </citation>
    <scope>NUCLEOTIDE SEQUENCE</scope>
    <source>
        <tissue evidence="1">Leaves</tissue>
    </source>
</reference>
<feature type="non-terminal residue" evidence="1">
    <location>
        <position position="1"/>
    </location>
</feature>
<dbReference type="Gramene" id="Jr11_25800_p3">
    <property type="protein sequence ID" value="cds.Jr11_25800_p3"/>
    <property type="gene ID" value="Jr11_25800"/>
</dbReference>
<dbReference type="EMBL" id="LIHL02000011">
    <property type="protein sequence ID" value="KAF5456372.1"/>
    <property type="molecule type" value="Genomic_DNA"/>
</dbReference>